<keyword evidence="1" id="KW-0812">Transmembrane</keyword>
<accession>A0A7Z0IHY4</accession>
<feature type="transmembrane region" description="Helical" evidence="1">
    <location>
        <begin position="33"/>
        <end position="51"/>
    </location>
</feature>
<proteinExistence type="predicted"/>
<dbReference type="EMBL" id="JACBZP010000001">
    <property type="protein sequence ID" value="NYI67956.1"/>
    <property type="molecule type" value="Genomic_DNA"/>
</dbReference>
<dbReference type="InterPro" id="IPR025646">
    <property type="entry name" value="DUF4350"/>
</dbReference>
<protein>
    <recommendedName>
        <fullName evidence="2">DUF4350 domain-containing protein</fullName>
    </recommendedName>
</protein>
<sequence>MSTDIDIATRGEVTGDGTTPATRMRRRAVKWRGWVLLAALVALIAVVAFIADGVAGPSGRLDSGNPKPDGMRALMRTLSNHGVHATSADTLAGALDDVRSGAGTSSGPTLAVYDPSGLLTRHARARLQRAARQSGADVVLIAPGRALTRALAPAVRPAGSSPVADPAEAQSFAGRAAGPVRADCSVPVARRAGSITDHGRRYRASGDDQAVTVCFGRAGAGGTVAAYRQHGTFRTVVGNWSVFSNGRIADYGNAALAVGTLGRNPELVYYRPAPGDPALKPDGDRSLLDVLPDWVLPAGGWLIVTALVAMFWRGRRLGPLARENLPVVVRAAETLEGRARLYRRSGARDRAALTLRAGTMSRLAARLKLPRSARADDVCAAVAAASGRPGPDVSALLIGPGPATDDELGRLARNLATLEREVHDQ</sequence>
<dbReference type="Pfam" id="PF14258">
    <property type="entry name" value="DUF4350"/>
    <property type="match status" value="1"/>
</dbReference>
<dbReference type="AlphaFoldDB" id="A0A7Z0IHY4"/>
<keyword evidence="1" id="KW-1133">Transmembrane helix</keyword>
<organism evidence="3 4">
    <name type="scientific">Spelaeicoccus albus</name>
    <dbReference type="NCBI Taxonomy" id="1280376"/>
    <lineage>
        <taxon>Bacteria</taxon>
        <taxon>Bacillati</taxon>
        <taxon>Actinomycetota</taxon>
        <taxon>Actinomycetes</taxon>
        <taxon>Micrococcales</taxon>
        <taxon>Brevibacteriaceae</taxon>
        <taxon>Spelaeicoccus</taxon>
    </lineage>
</organism>
<keyword evidence="1" id="KW-0472">Membrane</keyword>
<evidence type="ECO:0000259" key="2">
    <source>
        <dbReference type="Pfam" id="PF14258"/>
    </source>
</evidence>
<evidence type="ECO:0000313" key="4">
    <source>
        <dbReference type="Proteomes" id="UP000539111"/>
    </source>
</evidence>
<keyword evidence="4" id="KW-1185">Reference proteome</keyword>
<gene>
    <name evidence="3" type="ORF">BJY26_002262</name>
</gene>
<evidence type="ECO:0000313" key="3">
    <source>
        <dbReference type="EMBL" id="NYI67956.1"/>
    </source>
</evidence>
<reference evidence="3 4" key="1">
    <citation type="submission" date="2020-07" db="EMBL/GenBank/DDBJ databases">
        <title>Sequencing the genomes of 1000 actinobacteria strains.</title>
        <authorList>
            <person name="Klenk H.-P."/>
        </authorList>
    </citation>
    <scope>NUCLEOTIDE SEQUENCE [LARGE SCALE GENOMIC DNA]</scope>
    <source>
        <strain evidence="3 4">DSM 26341</strain>
    </source>
</reference>
<name>A0A7Z0IHY4_9MICO</name>
<evidence type="ECO:0000256" key="1">
    <source>
        <dbReference type="SAM" id="Phobius"/>
    </source>
</evidence>
<dbReference type="RefSeq" id="WP_237248980.1">
    <property type="nucleotide sequence ID" value="NZ_JACBZP010000001.1"/>
</dbReference>
<comment type="caution">
    <text evidence="3">The sequence shown here is derived from an EMBL/GenBank/DDBJ whole genome shotgun (WGS) entry which is preliminary data.</text>
</comment>
<feature type="domain" description="DUF4350" evidence="2">
    <location>
        <begin position="64"/>
        <end position="260"/>
    </location>
</feature>
<dbReference type="Proteomes" id="UP000539111">
    <property type="component" value="Unassembled WGS sequence"/>
</dbReference>